<reference evidence="2" key="1">
    <citation type="journal article" date="2005" name="Mol. Cells">
        <title>The ribostamycin biosynthetic gene cluster in Streptomyces ribosidificus: comparison with butirosin biosynthesis.</title>
        <authorList>
            <person name="Subba B."/>
            <person name="Kharel M.K."/>
            <person name="Lee H.C."/>
            <person name="Liou K."/>
            <person name="Kim B.-G."/>
            <person name="Sohng J.K."/>
        </authorList>
    </citation>
    <scope>NUCLEOTIDE SEQUENCE</scope>
    <source>
        <strain evidence="2">ATCC 21294</strain>
    </source>
</reference>
<evidence type="ECO:0000313" key="2">
    <source>
        <dbReference type="EMBL" id="CAG34727.1"/>
    </source>
</evidence>
<dbReference type="AlphaFoldDB" id="Q4R0V4"/>
<dbReference type="EMBL" id="AJ748131">
    <property type="protein sequence ID" value="CAG34727.1"/>
    <property type="molecule type" value="Genomic_DNA"/>
</dbReference>
<organism evidence="2">
    <name type="scientific">Streptomyces ribosidificus</name>
    <dbReference type="NCBI Taxonomy" id="80859"/>
    <lineage>
        <taxon>Bacteria</taxon>
        <taxon>Bacillati</taxon>
        <taxon>Actinomycetota</taxon>
        <taxon>Actinomycetes</taxon>
        <taxon>Kitasatosporales</taxon>
        <taxon>Streptomycetaceae</taxon>
        <taxon>Streptomyces</taxon>
    </lineage>
</organism>
<sequence length="257" mass="27392">MRAGAGCPGRTVMPRNQSRAARRARDDQALTGRKYTKALRAATARKVPRPGHRLVEPVGRLAGALRAAGMEEQAGAVETAVTWQTQLYGLNRAHTLACGRRAQAADEGRPLDKYDLAVSAAWHAIRQHRSDRPVNAEVELMKAVCLVLEMACEAEADRGLLQAAADTLALLDTFDSGAAVRSGWLTTELWETTEGVDHPSAVVARAALRAVVDAACVETGHDDADDADAQRLLSEAAQLASTAAALLAPNERSKART</sequence>
<accession>Q4R0V4</accession>
<evidence type="ECO:0000256" key="1">
    <source>
        <dbReference type="SAM" id="MobiDB-lite"/>
    </source>
</evidence>
<protein>
    <submittedName>
        <fullName evidence="2">RacF protein</fullName>
    </submittedName>
</protein>
<gene>
    <name evidence="2" type="primary">racF</name>
</gene>
<feature type="region of interest" description="Disordered" evidence="1">
    <location>
        <begin position="1"/>
        <end position="28"/>
    </location>
</feature>
<name>Q4R0V4_STRRI</name>
<proteinExistence type="predicted"/>